<evidence type="ECO:0000256" key="5">
    <source>
        <dbReference type="ARBA" id="ARBA00023136"/>
    </source>
</evidence>
<comment type="subcellular location">
    <subcellularLocation>
        <location evidence="1">Cell membrane</location>
        <topology evidence="1">Multi-pass membrane protein</topology>
    </subcellularLocation>
</comment>
<dbReference type="AlphaFoldDB" id="E1QVE0"/>
<dbReference type="HOGENOM" id="CLU_010363_4_1_11"/>
<dbReference type="Pfam" id="PF03772">
    <property type="entry name" value="Competence"/>
    <property type="match status" value="1"/>
</dbReference>
<dbReference type="SMART" id="SM00849">
    <property type="entry name" value="Lactamase_B"/>
    <property type="match status" value="1"/>
</dbReference>
<evidence type="ECO:0000256" key="3">
    <source>
        <dbReference type="ARBA" id="ARBA00022692"/>
    </source>
</evidence>
<feature type="transmembrane region" description="Helical" evidence="6">
    <location>
        <begin position="290"/>
        <end position="311"/>
    </location>
</feature>
<dbReference type="GO" id="GO:0005886">
    <property type="term" value="C:plasma membrane"/>
    <property type="evidence" value="ECO:0007669"/>
    <property type="project" value="UniProtKB-SubCell"/>
</dbReference>
<feature type="domain" description="Metallo-beta-lactamase" evidence="7">
    <location>
        <begin position="550"/>
        <end position="744"/>
    </location>
</feature>
<accession>E1QVE0</accession>
<dbReference type="eggNOG" id="COG2333">
    <property type="taxonomic scope" value="Bacteria"/>
</dbReference>
<dbReference type="STRING" id="633147.Olsu_0982"/>
<dbReference type="InterPro" id="IPR036866">
    <property type="entry name" value="RibonucZ/Hydroxyglut_hydro"/>
</dbReference>
<dbReference type="InterPro" id="IPR004477">
    <property type="entry name" value="ComEC_N"/>
</dbReference>
<dbReference type="Gene3D" id="3.60.15.10">
    <property type="entry name" value="Ribonuclease Z/Hydroxyacylglutathione hydrolase-like"/>
    <property type="match status" value="1"/>
</dbReference>
<dbReference type="SUPFAM" id="SSF56281">
    <property type="entry name" value="Metallo-hydrolase/oxidoreductase"/>
    <property type="match status" value="1"/>
</dbReference>
<dbReference type="InterPro" id="IPR052159">
    <property type="entry name" value="Competence_DNA_uptake"/>
</dbReference>
<protein>
    <submittedName>
        <fullName evidence="8">DNA internalization-related competence protein ComEC/Rec2</fullName>
    </submittedName>
</protein>
<evidence type="ECO:0000259" key="7">
    <source>
        <dbReference type="SMART" id="SM00849"/>
    </source>
</evidence>
<dbReference type="NCBIfam" id="TIGR00360">
    <property type="entry name" value="ComEC_N-term"/>
    <property type="match status" value="1"/>
</dbReference>
<dbReference type="KEGG" id="ols:Olsu_0982"/>
<evidence type="ECO:0000256" key="6">
    <source>
        <dbReference type="SAM" id="Phobius"/>
    </source>
</evidence>
<dbReference type="eggNOG" id="COG0658">
    <property type="taxonomic scope" value="Bacteria"/>
</dbReference>
<dbReference type="PANTHER" id="PTHR30619:SF7">
    <property type="entry name" value="BETA-LACTAMASE DOMAIN PROTEIN"/>
    <property type="match status" value="1"/>
</dbReference>
<feature type="transmembrane region" description="Helical" evidence="6">
    <location>
        <begin position="489"/>
        <end position="507"/>
    </location>
</feature>
<feature type="transmembrane region" description="Helical" evidence="6">
    <location>
        <begin position="440"/>
        <end position="462"/>
    </location>
</feature>
<name>E1QVE0_OLSUV</name>
<evidence type="ECO:0000256" key="4">
    <source>
        <dbReference type="ARBA" id="ARBA00022989"/>
    </source>
</evidence>
<gene>
    <name evidence="8" type="ordered locus">Olsu_0982</name>
</gene>
<organism evidence="8 9">
    <name type="scientific">Olsenella uli (strain ATCC 49627 / DSM 7084 / CCUG 31166 / CIP 109912 / JCM 12494 / LMG 11480 / NCIMB 702895 / VPI D76D-27C)</name>
    <name type="common">Lactobacillus uli</name>
    <dbReference type="NCBI Taxonomy" id="633147"/>
    <lineage>
        <taxon>Bacteria</taxon>
        <taxon>Bacillati</taxon>
        <taxon>Actinomycetota</taxon>
        <taxon>Coriobacteriia</taxon>
        <taxon>Coriobacteriales</taxon>
        <taxon>Atopobiaceae</taxon>
        <taxon>Olsenella</taxon>
    </lineage>
</organism>
<keyword evidence="2" id="KW-1003">Cell membrane</keyword>
<reference evidence="8 9" key="1">
    <citation type="journal article" date="2010" name="Stand. Genomic Sci.">
        <title>Complete genome sequence of Olsenella uli type strain (VPI D76D-27C).</title>
        <authorList>
            <person name="Goker M."/>
            <person name="Held B."/>
            <person name="Lucas S."/>
            <person name="Nolan M."/>
            <person name="Yasawong M."/>
            <person name="Glavina Del Rio T."/>
            <person name="Tice H."/>
            <person name="Cheng J.F."/>
            <person name="Bruce D."/>
            <person name="Detter J.C."/>
            <person name="Tapia R."/>
            <person name="Han C."/>
            <person name="Goodwin L."/>
            <person name="Pitluck S."/>
            <person name="Liolios K."/>
            <person name="Ivanova N."/>
            <person name="Mavromatis K."/>
            <person name="Mikhailova N."/>
            <person name="Pati A."/>
            <person name="Chen A."/>
            <person name="Palaniappan K."/>
            <person name="Land M."/>
            <person name="Hauser L."/>
            <person name="Chang Y.J."/>
            <person name="Jeffries C.D."/>
            <person name="Rohde M."/>
            <person name="Sikorski J."/>
            <person name="Pukall R."/>
            <person name="Woyke T."/>
            <person name="Bristow J."/>
            <person name="Eisen J.A."/>
            <person name="Markowitz V."/>
            <person name="Hugenholtz P."/>
            <person name="Kyrpides N.C."/>
            <person name="Klenk H.P."/>
            <person name="Lapidus A."/>
        </authorList>
    </citation>
    <scope>NUCLEOTIDE SEQUENCE [LARGE SCALE GENOMIC DNA]</scope>
    <source>
        <strain evidence="9">ATCC 49627 / DSM 7084 / CIP 109912 / JCM 12494 / NCIMB 702895 / VPI D76D-27C</strain>
    </source>
</reference>
<dbReference type="Pfam" id="PF00753">
    <property type="entry name" value="Lactamase_B"/>
    <property type="match status" value="1"/>
</dbReference>
<dbReference type="PANTHER" id="PTHR30619">
    <property type="entry name" value="DNA INTERNALIZATION/COMPETENCE PROTEIN COMEC/REC2"/>
    <property type="match status" value="1"/>
</dbReference>
<keyword evidence="5 6" id="KW-0472">Membrane</keyword>
<feature type="transmembrane region" description="Helical" evidence="6">
    <location>
        <begin position="38"/>
        <end position="59"/>
    </location>
</feature>
<feature type="transmembrane region" description="Helical" evidence="6">
    <location>
        <begin position="71"/>
        <end position="94"/>
    </location>
</feature>
<dbReference type="CDD" id="cd07731">
    <property type="entry name" value="ComA-like_MBL-fold"/>
    <property type="match status" value="1"/>
</dbReference>
<keyword evidence="4 6" id="KW-1133">Transmembrane helix</keyword>
<dbReference type="GeneID" id="78512403"/>
<feature type="transmembrane region" description="Helical" evidence="6">
    <location>
        <begin position="348"/>
        <end position="369"/>
    </location>
</feature>
<evidence type="ECO:0000313" key="9">
    <source>
        <dbReference type="Proteomes" id="UP000000333"/>
    </source>
</evidence>
<feature type="transmembrane region" description="Helical" evidence="6">
    <location>
        <begin position="12"/>
        <end position="32"/>
    </location>
</feature>
<dbReference type="Proteomes" id="UP000000333">
    <property type="component" value="Chromosome"/>
</dbReference>
<dbReference type="InterPro" id="IPR035681">
    <property type="entry name" value="ComA-like_MBL"/>
</dbReference>
<dbReference type="EMBL" id="CP002106">
    <property type="protein sequence ID" value="ADK68093.1"/>
    <property type="molecule type" value="Genomic_DNA"/>
</dbReference>
<dbReference type="PATRIC" id="fig|633147.7.peg.565"/>
<dbReference type="RefSeq" id="WP_013251845.1">
    <property type="nucleotide sequence ID" value="NC_014363.1"/>
</dbReference>
<sequence>MSETKAPLPARPYVPFTFYLMVTDILLVRLVLSRGDGWRALGVIACLGTIAGAGLTLVARHHRHKGGHMGTMARMVCVLALSSLLAVLVATTALGRLDACESLLSERPVSEWELRITTEGRATVGGQRCQASVSVDGVCRGDVWVTTQDEYGIGMTIRGVGRFSPNANDESSRSNRLRGIAGSVRMVRVQETREPEGVYALVMAAREGALRLIDPDADDARAIVAGSICGSRRAMDARGLTDDFATCGVAHLVAVSGGHLAIVSSVAARLLALTALAPSARAVLLLACDVLFVVFCGAPVSAVRALLMVLASSGAQLVGRRNHSLSCACVVAASMVLVDPFAAGQLGFLLSVSSVVGLCLFSPYAAYALRALLPRRPQSVPWRLPCGRALSRAFDAFADITAATLVAQVVTLPIVGPAFGSFALVSTVANLVLGPLFELLITAGLLACVAPLAPVRVGALLVCDGSGSLAADAVRRMSRIPLASLRVDVPGWVLWLVVVTASALLVWRWPKVNPRKVRIALGGAAAVLSVLLVRWALFAPPSVRILDVGQGDAILVQDGPSAVLVDSGPDERVADELARLHVFRLDAVVLTHLHDDHYGGLSSLCGVVRCDRVIVARGVREHLSGEAAEAVRRLVGDRVEEVSWGDGLRVGNFGLRVIWPEQDVDGSHNADSIELYLSYRDGDRILTGLLTGDAERDETGPAVSHAHLGKLDFLKVGHHGSEVSIGDGTARTISPELSVASAGEGNRYGHPSATCVDTLERVGSRFLCTKDVGTVELLPEDGGFLVRTARPRLAPDVA</sequence>
<evidence type="ECO:0000256" key="2">
    <source>
        <dbReference type="ARBA" id="ARBA00022475"/>
    </source>
</evidence>
<dbReference type="InterPro" id="IPR001279">
    <property type="entry name" value="Metallo-B-lactamas"/>
</dbReference>
<dbReference type="OrthoDB" id="7177610at2"/>
<feature type="transmembrane region" description="Helical" evidence="6">
    <location>
        <begin position="519"/>
        <end position="537"/>
    </location>
</feature>
<proteinExistence type="predicted"/>
<keyword evidence="3 6" id="KW-0812">Transmembrane</keyword>
<evidence type="ECO:0000256" key="1">
    <source>
        <dbReference type="ARBA" id="ARBA00004651"/>
    </source>
</evidence>
<evidence type="ECO:0000313" key="8">
    <source>
        <dbReference type="EMBL" id="ADK68093.1"/>
    </source>
</evidence>
<keyword evidence="9" id="KW-1185">Reference proteome</keyword>